<name>A0A6J6PRT8_9ZZZZ</name>
<reference evidence="2" key="1">
    <citation type="submission" date="2020-05" db="EMBL/GenBank/DDBJ databases">
        <authorList>
            <person name="Chiriac C."/>
            <person name="Salcher M."/>
            <person name="Ghai R."/>
            <person name="Kavagutti S V."/>
        </authorList>
    </citation>
    <scope>NUCLEOTIDE SEQUENCE</scope>
</reference>
<sequence>MQSQVAAVLVTHNSEQWIAKTIASVLQQTQAPVNIVIIDDRSTDDTMKILEQQQGLSPIPFTIQQASSSARNIATRIASNFVQGVQLAANLGADLVVLGDHDDTWHLDRIERQCALLDQQPQALMIASDGNLVGSGAVVNAEGTIRGTFPVPGDWQGLTPVEQLRYTLRHSIATGGASMLRPRHFAGGLDVPKGWLHDRWWSLVAVVRSGMLIDEGIVIDYLVQAGQQVGLSTGSQSKSAAGRLATAAPNPLQSLRKLGDLHEHLRPLAQSKEQRAQLSWVELMRTLVSG</sequence>
<evidence type="ECO:0000259" key="1">
    <source>
        <dbReference type="Pfam" id="PF00535"/>
    </source>
</evidence>
<dbReference type="AlphaFoldDB" id="A0A6J6PRT8"/>
<dbReference type="InterPro" id="IPR001173">
    <property type="entry name" value="Glyco_trans_2-like"/>
</dbReference>
<gene>
    <name evidence="2" type="ORF">UFOPK2625_00527</name>
</gene>
<dbReference type="EMBL" id="CAEZXZ010000060">
    <property type="protein sequence ID" value="CAB4701489.1"/>
    <property type="molecule type" value="Genomic_DNA"/>
</dbReference>
<evidence type="ECO:0000313" key="2">
    <source>
        <dbReference type="EMBL" id="CAB4701489.1"/>
    </source>
</evidence>
<dbReference type="InterPro" id="IPR029044">
    <property type="entry name" value="Nucleotide-diphossugar_trans"/>
</dbReference>
<dbReference type="InterPro" id="IPR050834">
    <property type="entry name" value="Glycosyltransf_2"/>
</dbReference>
<proteinExistence type="predicted"/>
<protein>
    <submittedName>
        <fullName evidence="2">Unannotated protein</fullName>
    </submittedName>
</protein>
<feature type="domain" description="Glycosyltransferase 2-like" evidence="1">
    <location>
        <begin position="8"/>
        <end position="123"/>
    </location>
</feature>
<dbReference type="Gene3D" id="3.90.550.10">
    <property type="entry name" value="Spore Coat Polysaccharide Biosynthesis Protein SpsA, Chain A"/>
    <property type="match status" value="1"/>
</dbReference>
<dbReference type="SUPFAM" id="SSF53448">
    <property type="entry name" value="Nucleotide-diphospho-sugar transferases"/>
    <property type="match status" value="1"/>
</dbReference>
<accession>A0A6J6PRT8</accession>
<organism evidence="2">
    <name type="scientific">freshwater metagenome</name>
    <dbReference type="NCBI Taxonomy" id="449393"/>
    <lineage>
        <taxon>unclassified sequences</taxon>
        <taxon>metagenomes</taxon>
        <taxon>ecological metagenomes</taxon>
    </lineage>
</organism>
<dbReference type="PANTHER" id="PTHR43685:SF2">
    <property type="entry name" value="GLYCOSYLTRANSFERASE 2-LIKE DOMAIN-CONTAINING PROTEIN"/>
    <property type="match status" value="1"/>
</dbReference>
<dbReference type="PANTHER" id="PTHR43685">
    <property type="entry name" value="GLYCOSYLTRANSFERASE"/>
    <property type="match status" value="1"/>
</dbReference>
<dbReference type="Pfam" id="PF00535">
    <property type="entry name" value="Glycos_transf_2"/>
    <property type="match status" value="1"/>
</dbReference>